<dbReference type="SUPFAM" id="SSF48403">
    <property type="entry name" value="Ankyrin repeat"/>
    <property type="match status" value="1"/>
</dbReference>
<dbReference type="PANTHER" id="PTHR24118">
    <property type="entry name" value="POTE ANKYRIN DOMAIN"/>
    <property type="match status" value="1"/>
</dbReference>
<dbReference type="PROSITE" id="PS50297">
    <property type="entry name" value="ANK_REP_REGION"/>
    <property type="match status" value="3"/>
</dbReference>
<dbReference type="AlphaFoldDB" id="A0A6A3JWW6"/>
<dbReference type="InterPro" id="IPR002110">
    <property type="entry name" value="Ankyrin_rpt"/>
</dbReference>
<evidence type="ECO:0000313" key="2">
    <source>
        <dbReference type="EMBL" id="KAE8999786.1"/>
    </source>
</evidence>
<dbReference type="EMBL" id="QXFU01001564">
    <property type="protein sequence ID" value="KAE8999786.1"/>
    <property type="molecule type" value="Genomic_DNA"/>
</dbReference>
<evidence type="ECO:0000313" key="3">
    <source>
        <dbReference type="Proteomes" id="UP000435112"/>
    </source>
</evidence>
<comment type="caution">
    <text evidence="2">The sequence shown here is derived from an EMBL/GenBank/DDBJ whole genome shotgun (WGS) entry which is preliminary data.</text>
</comment>
<proteinExistence type="predicted"/>
<keyword evidence="1" id="KW-0040">ANK repeat</keyword>
<protein>
    <submittedName>
        <fullName evidence="2">Uncharacterized protein</fullName>
    </submittedName>
</protein>
<dbReference type="SMART" id="SM00248">
    <property type="entry name" value="ANK"/>
    <property type="match status" value="3"/>
</dbReference>
<organism evidence="2 3">
    <name type="scientific">Phytophthora rubi</name>
    <dbReference type="NCBI Taxonomy" id="129364"/>
    <lineage>
        <taxon>Eukaryota</taxon>
        <taxon>Sar</taxon>
        <taxon>Stramenopiles</taxon>
        <taxon>Oomycota</taxon>
        <taxon>Peronosporomycetes</taxon>
        <taxon>Peronosporales</taxon>
        <taxon>Peronosporaceae</taxon>
        <taxon>Phytophthora</taxon>
    </lineage>
</organism>
<accession>A0A6A3JWW6</accession>
<name>A0A6A3JWW6_9STRA</name>
<feature type="repeat" description="ANK" evidence="1">
    <location>
        <begin position="29"/>
        <end position="61"/>
    </location>
</feature>
<sequence length="155" mass="16971">MHEATLHGQVEAVRSLLKFKADVNVANGIGCTPLIIACQRGRADIAKLLLDNGATVNRKTSDGRTALVLLKEEGHIEIIRLLLGHDVDVNVQDSDVQTALMIQRPRKTALGCSYTTARRSTRPEAPHDIAGLNTRYEIRAILETATKPSQPDKEL</sequence>
<feature type="repeat" description="ANK" evidence="1">
    <location>
        <begin position="1"/>
        <end position="28"/>
    </location>
</feature>
<dbReference type="OrthoDB" id="120806at2759"/>
<dbReference type="PROSITE" id="PS50088">
    <property type="entry name" value="ANK_REPEAT"/>
    <property type="match status" value="3"/>
</dbReference>
<dbReference type="InterPro" id="IPR036770">
    <property type="entry name" value="Ankyrin_rpt-contain_sf"/>
</dbReference>
<reference evidence="2 3" key="1">
    <citation type="submission" date="2018-09" db="EMBL/GenBank/DDBJ databases">
        <title>Genomic investigation of the strawberry pathogen Phytophthora fragariae indicates pathogenicity is determined by transcriptional variation in three key races.</title>
        <authorList>
            <person name="Adams T.M."/>
            <person name="Armitage A.D."/>
            <person name="Sobczyk M.K."/>
            <person name="Bates H.J."/>
            <person name="Dunwell J.M."/>
            <person name="Nellist C.F."/>
            <person name="Harrison R.J."/>
        </authorList>
    </citation>
    <scope>NUCLEOTIDE SEQUENCE [LARGE SCALE GENOMIC DNA]</scope>
    <source>
        <strain evidence="2 3">SCRP324</strain>
    </source>
</reference>
<dbReference type="Proteomes" id="UP000435112">
    <property type="component" value="Unassembled WGS sequence"/>
</dbReference>
<dbReference type="Pfam" id="PF12796">
    <property type="entry name" value="Ank_2"/>
    <property type="match status" value="1"/>
</dbReference>
<evidence type="ECO:0000256" key="1">
    <source>
        <dbReference type="PROSITE-ProRule" id="PRU00023"/>
    </source>
</evidence>
<dbReference type="Gene3D" id="1.25.40.20">
    <property type="entry name" value="Ankyrin repeat-containing domain"/>
    <property type="match status" value="2"/>
</dbReference>
<dbReference type="PANTHER" id="PTHR24118:SF99">
    <property type="entry name" value="POTE ANKYRIN DOMAIN FAMILY MEMBER 3C-RELATED"/>
    <property type="match status" value="1"/>
</dbReference>
<feature type="repeat" description="ANK" evidence="1">
    <location>
        <begin position="62"/>
        <end position="94"/>
    </location>
</feature>
<gene>
    <name evidence="2" type="ORF">PR002_g18357</name>
</gene>